<feature type="region of interest" description="Disordered" evidence="1">
    <location>
        <begin position="166"/>
        <end position="191"/>
    </location>
</feature>
<sequence length="191" mass="19766">MLVVPAVSGCNPLLGDRFEVKGASCADSRDRLSVLEGLAIGRAAPPGAVLVTRPAGTVHAGLPVDTACVGGDSLDTPWLHSARLYRHPGPRAEIADFYRTAAAADGWRLDRERPDGGLCLSRQAEGHPTLLTLSFRPASASGAGADGWPSAEYALGPDVYRLALGHSTYDPETGCGDPAEQSGTPAPRPTG</sequence>
<dbReference type="HOGENOM" id="CLU_1466364_0_0_11"/>
<protein>
    <submittedName>
        <fullName evidence="2">Uncharacterized protein</fullName>
    </submittedName>
</protein>
<dbReference type="STRING" id="452652.KSE_09430"/>
<dbReference type="EMBL" id="AP010968">
    <property type="protein sequence ID" value="BAJ26780.1"/>
    <property type="molecule type" value="Genomic_DNA"/>
</dbReference>
<proteinExistence type="predicted"/>
<evidence type="ECO:0000313" key="2">
    <source>
        <dbReference type="EMBL" id="BAJ26780.1"/>
    </source>
</evidence>
<evidence type="ECO:0000256" key="1">
    <source>
        <dbReference type="SAM" id="MobiDB-lite"/>
    </source>
</evidence>
<organism evidence="2 3">
    <name type="scientific">Kitasatospora setae (strain ATCC 33774 / DSM 43861 / JCM 3304 / KCC A-0304 / NBRC 14216 / KM-6054)</name>
    <name type="common">Streptomyces setae</name>
    <dbReference type="NCBI Taxonomy" id="452652"/>
    <lineage>
        <taxon>Bacteria</taxon>
        <taxon>Bacillati</taxon>
        <taxon>Actinomycetota</taxon>
        <taxon>Actinomycetes</taxon>
        <taxon>Kitasatosporales</taxon>
        <taxon>Streptomycetaceae</taxon>
        <taxon>Kitasatospora</taxon>
    </lineage>
</organism>
<reference evidence="2 3" key="1">
    <citation type="journal article" date="2010" name="DNA Res.">
        <title>Genome sequence of Kitasatospora setae NBRC 14216T: an evolutionary snapshot of the family Streptomycetaceae.</title>
        <authorList>
            <person name="Ichikawa N."/>
            <person name="Oguchi A."/>
            <person name="Ikeda H."/>
            <person name="Ishikawa J."/>
            <person name="Kitani S."/>
            <person name="Watanabe Y."/>
            <person name="Nakamura S."/>
            <person name="Katano Y."/>
            <person name="Kishi E."/>
            <person name="Sasagawa M."/>
            <person name="Ankai A."/>
            <person name="Fukui S."/>
            <person name="Hashimoto Y."/>
            <person name="Kamata S."/>
            <person name="Otoguro M."/>
            <person name="Tanikawa S."/>
            <person name="Nihira T."/>
            <person name="Horinouchi S."/>
            <person name="Ohnishi Y."/>
            <person name="Hayakawa M."/>
            <person name="Kuzuyama T."/>
            <person name="Arisawa A."/>
            <person name="Nomoto F."/>
            <person name="Miura H."/>
            <person name="Takahashi Y."/>
            <person name="Fujita N."/>
        </authorList>
    </citation>
    <scope>NUCLEOTIDE SEQUENCE [LARGE SCALE GENOMIC DNA]</scope>
    <source>
        <strain evidence="3">ATCC 33774 / DSM 43861 / JCM 3304 / KCC A-0304 / NBRC 14216 / KM-6054</strain>
    </source>
</reference>
<name>E4N6E9_KITSK</name>
<dbReference type="Proteomes" id="UP000007076">
    <property type="component" value="Chromosome"/>
</dbReference>
<accession>E4N6E9</accession>
<dbReference type="PATRIC" id="fig|452652.3.peg.934"/>
<gene>
    <name evidence="2" type="ordered locus">KSE_09430</name>
</gene>
<dbReference type="KEGG" id="ksk:KSE_09430"/>
<keyword evidence="3" id="KW-1185">Reference proteome</keyword>
<dbReference type="AlphaFoldDB" id="E4N6E9"/>
<evidence type="ECO:0000313" key="3">
    <source>
        <dbReference type="Proteomes" id="UP000007076"/>
    </source>
</evidence>